<dbReference type="PANTHER" id="PTHR24276">
    <property type="entry name" value="POLYSERASE-RELATED"/>
    <property type="match status" value="1"/>
</dbReference>
<keyword evidence="3" id="KW-0720">Serine protease</keyword>
<evidence type="ECO:0000256" key="4">
    <source>
        <dbReference type="SAM" id="SignalP"/>
    </source>
</evidence>
<evidence type="ECO:0000313" key="7">
    <source>
        <dbReference type="Proteomes" id="UP001338125"/>
    </source>
</evidence>
<feature type="domain" description="Peptidase S1" evidence="5">
    <location>
        <begin position="24"/>
        <end position="229"/>
    </location>
</feature>
<dbReference type="PROSITE" id="PS50240">
    <property type="entry name" value="TRYPSIN_DOM"/>
    <property type="match status" value="1"/>
</dbReference>
<proteinExistence type="inferred from homology"/>
<reference evidence="6 7" key="1">
    <citation type="submission" date="2024-01" db="EMBL/GenBank/DDBJ databases">
        <title>Complete genome of Cladobotryum mycophilum ATHUM6906.</title>
        <authorList>
            <person name="Christinaki A.C."/>
            <person name="Myridakis A.I."/>
            <person name="Kouvelis V.N."/>
        </authorList>
    </citation>
    <scope>NUCLEOTIDE SEQUENCE [LARGE SCALE GENOMIC DNA]</scope>
    <source>
        <strain evidence="6 7">ATHUM6906</strain>
    </source>
</reference>
<evidence type="ECO:0000256" key="3">
    <source>
        <dbReference type="RuleBase" id="RU363034"/>
    </source>
</evidence>
<evidence type="ECO:0000256" key="2">
    <source>
        <dbReference type="ARBA" id="ARBA00023157"/>
    </source>
</evidence>
<accession>A0ABR0SCX6</accession>
<dbReference type="PRINTS" id="PR00722">
    <property type="entry name" value="CHYMOTRYPSIN"/>
</dbReference>
<dbReference type="InterPro" id="IPR050430">
    <property type="entry name" value="Peptidase_S1"/>
</dbReference>
<evidence type="ECO:0000256" key="1">
    <source>
        <dbReference type="ARBA" id="ARBA00007664"/>
    </source>
</evidence>
<keyword evidence="3 6" id="KW-0645">Protease</keyword>
<protein>
    <submittedName>
        <fullName evidence="6">Serine protease SP24D</fullName>
    </submittedName>
</protein>
<comment type="similarity">
    <text evidence="1">Belongs to the peptidase S1 family.</text>
</comment>
<keyword evidence="7" id="KW-1185">Reference proteome</keyword>
<name>A0ABR0SCX6_9HYPO</name>
<organism evidence="6 7">
    <name type="scientific">Cladobotryum mycophilum</name>
    <dbReference type="NCBI Taxonomy" id="491253"/>
    <lineage>
        <taxon>Eukaryota</taxon>
        <taxon>Fungi</taxon>
        <taxon>Dikarya</taxon>
        <taxon>Ascomycota</taxon>
        <taxon>Pezizomycotina</taxon>
        <taxon>Sordariomycetes</taxon>
        <taxon>Hypocreomycetidae</taxon>
        <taxon>Hypocreales</taxon>
        <taxon>Hypocreaceae</taxon>
        <taxon>Cladobotryum</taxon>
    </lineage>
</organism>
<evidence type="ECO:0000313" key="6">
    <source>
        <dbReference type="EMBL" id="KAK5989630.1"/>
    </source>
</evidence>
<dbReference type="InterPro" id="IPR033116">
    <property type="entry name" value="TRYPSIN_SER"/>
</dbReference>
<dbReference type="GO" id="GO:0006508">
    <property type="term" value="P:proteolysis"/>
    <property type="evidence" value="ECO:0007669"/>
    <property type="project" value="UniProtKB-KW"/>
</dbReference>
<dbReference type="CDD" id="cd00190">
    <property type="entry name" value="Tryp_SPc"/>
    <property type="match status" value="1"/>
</dbReference>
<dbReference type="GO" id="GO:0008233">
    <property type="term" value="F:peptidase activity"/>
    <property type="evidence" value="ECO:0007669"/>
    <property type="project" value="UniProtKB-KW"/>
</dbReference>
<dbReference type="SMART" id="SM00020">
    <property type="entry name" value="Tryp_SPc"/>
    <property type="match status" value="1"/>
</dbReference>
<dbReference type="InterPro" id="IPR001254">
    <property type="entry name" value="Trypsin_dom"/>
</dbReference>
<dbReference type="InterPro" id="IPR009003">
    <property type="entry name" value="Peptidase_S1_PA"/>
</dbReference>
<feature type="chain" id="PRO_5046419701" evidence="4">
    <location>
        <begin position="21"/>
        <end position="230"/>
    </location>
</feature>
<evidence type="ECO:0000259" key="5">
    <source>
        <dbReference type="PROSITE" id="PS50240"/>
    </source>
</evidence>
<dbReference type="InterPro" id="IPR043504">
    <property type="entry name" value="Peptidase_S1_PA_chymotrypsin"/>
</dbReference>
<dbReference type="InterPro" id="IPR018114">
    <property type="entry name" value="TRYPSIN_HIS"/>
</dbReference>
<gene>
    <name evidence="6" type="ORF">PT974_07884</name>
</gene>
<dbReference type="Gene3D" id="2.40.10.10">
    <property type="entry name" value="Trypsin-like serine proteases"/>
    <property type="match status" value="2"/>
</dbReference>
<comment type="caution">
    <text evidence="6">The sequence shown here is derived from an EMBL/GenBank/DDBJ whole genome shotgun (WGS) entry which is preliminary data.</text>
</comment>
<dbReference type="EMBL" id="JAVFKD010000014">
    <property type="protein sequence ID" value="KAK5989630.1"/>
    <property type="molecule type" value="Genomic_DNA"/>
</dbReference>
<dbReference type="InterPro" id="IPR001314">
    <property type="entry name" value="Peptidase_S1A"/>
</dbReference>
<dbReference type="Pfam" id="PF00089">
    <property type="entry name" value="Trypsin"/>
    <property type="match status" value="2"/>
</dbReference>
<keyword evidence="2" id="KW-1015">Disulfide bond</keyword>
<sequence>MAFRQVALWAAFALFQAADAGNDIIGGNQAEPDQFPFLVSLQENGQHFCGGSLISPFTVLTAAHCLNDFNNDFSNITVVSGTIDLREGGIRTAVTEVFIHEKYGKPQGTSNDIATVGKENVTVVGWGYLEDGGPGSNTLKYLTTSTLTNRECKAAYPPDNRSIIEHTTLCTDNSDLQTPCSGDSGGPLFDEGGSIVGIVSFSTDPCSQGYPAAFARVSEYVDWIHSHSIF</sequence>
<dbReference type="PROSITE" id="PS00135">
    <property type="entry name" value="TRYPSIN_SER"/>
    <property type="match status" value="1"/>
</dbReference>
<feature type="signal peptide" evidence="4">
    <location>
        <begin position="1"/>
        <end position="20"/>
    </location>
</feature>
<dbReference type="PANTHER" id="PTHR24276:SF98">
    <property type="entry name" value="FI18310P1-RELATED"/>
    <property type="match status" value="1"/>
</dbReference>
<keyword evidence="3" id="KW-0378">Hydrolase</keyword>
<dbReference type="PROSITE" id="PS00134">
    <property type="entry name" value="TRYPSIN_HIS"/>
    <property type="match status" value="1"/>
</dbReference>
<keyword evidence="4" id="KW-0732">Signal</keyword>
<dbReference type="Proteomes" id="UP001338125">
    <property type="component" value="Unassembled WGS sequence"/>
</dbReference>
<dbReference type="SUPFAM" id="SSF50494">
    <property type="entry name" value="Trypsin-like serine proteases"/>
    <property type="match status" value="1"/>
</dbReference>